<dbReference type="GO" id="GO:0003723">
    <property type="term" value="F:RNA binding"/>
    <property type="evidence" value="ECO:0007669"/>
    <property type="project" value="UniProtKB-UniRule"/>
</dbReference>
<evidence type="ECO:0000256" key="3">
    <source>
        <dbReference type="ARBA" id="ARBA00022839"/>
    </source>
</evidence>
<dbReference type="SUPFAM" id="SSF54928">
    <property type="entry name" value="RNA-binding domain, RBD"/>
    <property type="match status" value="1"/>
</dbReference>
<dbReference type="InterPro" id="IPR051274">
    <property type="entry name" value="3-5_Exoribonuclease"/>
</dbReference>
<comment type="caution">
    <text evidence="6">The sequence shown here is derived from an EMBL/GenBank/DDBJ whole genome shotgun (WGS) entry which is preliminary data.</text>
</comment>
<evidence type="ECO:0000313" key="6">
    <source>
        <dbReference type="EMBL" id="KAI5438194.1"/>
    </source>
</evidence>
<dbReference type="InterPro" id="IPR036397">
    <property type="entry name" value="RNaseH_sf"/>
</dbReference>
<keyword evidence="4" id="KW-0694">RNA-binding</keyword>
<dbReference type="GO" id="GO:0000175">
    <property type="term" value="F:3'-5'-RNA exonuclease activity"/>
    <property type="evidence" value="ECO:0007669"/>
    <property type="project" value="InterPro"/>
</dbReference>
<evidence type="ECO:0000259" key="5">
    <source>
        <dbReference type="PROSITE" id="PS50102"/>
    </source>
</evidence>
<accession>A0A9D4YFK0</accession>
<dbReference type="InterPro" id="IPR013520">
    <property type="entry name" value="Ribonucl_H"/>
</dbReference>
<dbReference type="Pfam" id="PF00929">
    <property type="entry name" value="RNase_T"/>
    <property type="match status" value="1"/>
</dbReference>
<keyword evidence="2" id="KW-0378">Hydrolase</keyword>
<name>A0A9D4YFK0_PEA</name>
<dbReference type="SUPFAM" id="SSF53098">
    <property type="entry name" value="Ribonuclease H-like"/>
    <property type="match status" value="1"/>
</dbReference>
<dbReference type="InterPro" id="IPR000504">
    <property type="entry name" value="RRM_dom"/>
</dbReference>
<dbReference type="PROSITE" id="PS00455">
    <property type="entry name" value="AMP_BINDING"/>
    <property type="match status" value="2"/>
</dbReference>
<dbReference type="SUPFAM" id="SSF56801">
    <property type="entry name" value="Acetyl-CoA synthetase-like"/>
    <property type="match status" value="2"/>
</dbReference>
<dbReference type="InterPro" id="IPR012677">
    <property type="entry name" value="Nucleotide-bd_a/b_plait_sf"/>
</dbReference>
<dbReference type="PANTHER" id="PTHR23044:SF61">
    <property type="entry name" value="3'-5' EXORIBONUCLEASE 1-RELATED"/>
    <property type="match status" value="1"/>
</dbReference>
<reference evidence="6 7" key="1">
    <citation type="journal article" date="2022" name="Nat. Genet.">
        <title>Improved pea reference genome and pan-genome highlight genomic features and evolutionary characteristics.</title>
        <authorList>
            <person name="Yang T."/>
            <person name="Liu R."/>
            <person name="Luo Y."/>
            <person name="Hu S."/>
            <person name="Wang D."/>
            <person name="Wang C."/>
            <person name="Pandey M.K."/>
            <person name="Ge S."/>
            <person name="Xu Q."/>
            <person name="Li N."/>
            <person name="Li G."/>
            <person name="Huang Y."/>
            <person name="Saxena R.K."/>
            <person name="Ji Y."/>
            <person name="Li M."/>
            <person name="Yan X."/>
            <person name="He Y."/>
            <person name="Liu Y."/>
            <person name="Wang X."/>
            <person name="Xiang C."/>
            <person name="Varshney R.K."/>
            <person name="Ding H."/>
            <person name="Gao S."/>
            <person name="Zong X."/>
        </authorList>
    </citation>
    <scope>NUCLEOTIDE SEQUENCE [LARGE SCALE GENOMIC DNA]</scope>
    <source>
        <strain evidence="6 7">cv. Zhongwan 6</strain>
    </source>
</reference>
<dbReference type="Proteomes" id="UP001058974">
    <property type="component" value="Chromosome 2"/>
</dbReference>
<dbReference type="SMART" id="SM00479">
    <property type="entry name" value="EXOIII"/>
    <property type="match status" value="1"/>
</dbReference>
<dbReference type="Gene3D" id="3.30.420.10">
    <property type="entry name" value="Ribonuclease H-like superfamily/Ribonuclease H"/>
    <property type="match status" value="1"/>
</dbReference>
<dbReference type="EMBL" id="JAMSHJ010000002">
    <property type="protein sequence ID" value="KAI5438194.1"/>
    <property type="molecule type" value="Genomic_DNA"/>
</dbReference>
<proteinExistence type="predicted"/>
<organism evidence="6 7">
    <name type="scientific">Pisum sativum</name>
    <name type="common">Garden pea</name>
    <name type="synonym">Lathyrus oleraceus</name>
    <dbReference type="NCBI Taxonomy" id="3888"/>
    <lineage>
        <taxon>Eukaryota</taxon>
        <taxon>Viridiplantae</taxon>
        <taxon>Streptophyta</taxon>
        <taxon>Embryophyta</taxon>
        <taxon>Tracheophyta</taxon>
        <taxon>Spermatophyta</taxon>
        <taxon>Magnoliopsida</taxon>
        <taxon>eudicotyledons</taxon>
        <taxon>Gunneridae</taxon>
        <taxon>Pentapetalae</taxon>
        <taxon>rosids</taxon>
        <taxon>fabids</taxon>
        <taxon>Fabales</taxon>
        <taxon>Fabaceae</taxon>
        <taxon>Papilionoideae</taxon>
        <taxon>50 kb inversion clade</taxon>
        <taxon>NPAAA clade</taxon>
        <taxon>Hologalegina</taxon>
        <taxon>IRL clade</taxon>
        <taxon>Fabeae</taxon>
        <taxon>Lathyrus</taxon>
    </lineage>
</organism>
<sequence>MNDFESHFYPYPVENQLQCVPINMLSQGYSREQYQEFQYFVVINFEATCDKDKNPHPQEIIDCPSVIVSSVTGQLEACFQTYVKPTCNQLLSDFCKDLTSIQQIQVDRGVTLSEALPRHDKWLEKKGIKNANFAVVTWSSWDCRVMLESECRFKKIRKPPYFNRWINLRIPFSEVFNDVKGNLRGVRIGIVAKSSAEFVAGILATWFSGGVVVPLALSYPEVELLYVMNNSDVSAILSTEDHSESMQNIANKTSSRFFFHIPPVPNKSSEKSNNGHSKNGESDADRIFLENIERSSENPALILYTSGTTGKPKGIVYTHRSILAQVQASTKAWEYTSTDRGIWKRWRESYPTEGYEADDAITVLTGVPTMYTRLIQGYHAMDLELQATSASSAKNLRLMMCGSSALPQPVMQEWESTTGHRLLERCGMTEFVIGGTVYPGLTLTAGTLCEVEKLGKESLVEPSLPSKNTVVVVMYTSGSTSLPKGVMITHGNIVATTAAVMTVIPNLGSKDVCLAYLPLAHVFEMAAESVMLAADVAIGYDTPMTLTDTSNKSRKEPRLRVVASSTTSIAFFQLHPVFYDISTNANTPNVPGSTGGKPFHVKDVNVASSLSTDNDIFDILPQAKKHKYFMKNLDKTFDSRALHDTFSTVGHILFCEMATVGSGQSKGFSFSQLENAEPAKNEN</sequence>
<dbReference type="Pfam" id="PF00501">
    <property type="entry name" value="AMP-binding"/>
    <property type="match status" value="3"/>
</dbReference>
<keyword evidence="7" id="KW-1185">Reference proteome</keyword>
<evidence type="ECO:0000256" key="1">
    <source>
        <dbReference type="ARBA" id="ARBA00022722"/>
    </source>
</evidence>
<dbReference type="PANTHER" id="PTHR23044">
    <property type="entry name" value="3'-5' EXONUCLEASE ERI1-RELATED"/>
    <property type="match status" value="1"/>
</dbReference>
<gene>
    <name evidence="6" type="ORF">KIW84_024079</name>
</gene>
<evidence type="ECO:0000256" key="4">
    <source>
        <dbReference type="PROSITE-ProRule" id="PRU00176"/>
    </source>
</evidence>
<dbReference type="AlphaFoldDB" id="A0A9D4YFK0"/>
<dbReference type="PROSITE" id="PS50102">
    <property type="entry name" value="RRM"/>
    <property type="match status" value="1"/>
</dbReference>
<dbReference type="InterPro" id="IPR000873">
    <property type="entry name" value="AMP-dep_synth/lig_dom"/>
</dbReference>
<evidence type="ECO:0000256" key="2">
    <source>
        <dbReference type="ARBA" id="ARBA00022801"/>
    </source>
</evidence>
<keyword evidence="1" id="KW-0540">Nuclease</keyword>
<dbReference type="Gene3D" id="3.30.70.330">
    <property type="match status" value="1"/>
</dbReference>
<dbReference type="InterPro" id="IPR020845">
    <property type="entry name" value="AMP-binding_CS"/>
</dbReference>
<dbReference type="Gene3D" id="3.40.50.12780">
    <property type="entry name" value="N-terminal domain of ligase-like"/>
    <property type="match status" value="3"/>
</dbReference>
<dbReference type="InterPro" id="IPR035979">
    <property type="entry name" value="RBD_domain_sf"/>
</dbReference>
<dbReference type="InterPro" id="IPR047201">
    <property type="entry name" value="ERI-1_3'hExo-like"/>
</dbReference>
<feature type="domain" description="RRM" evidence="5">
    <location>
        <begin position="626"/>
        <end position="683"/>
    </location>
</feature>
<dbReference type="InterPro" id="IPR042099">
    <property type="entry name" value="ANL_N_sf"/>
</dbReference>
<dbReference type="Gramene" id="Psat02G0407900-T1">
    <property type="protein sequence ID" value="KAI5438194.1"/>
    <property type="gene ID" value="KIW84_024079"/>
</dbReference>
<keyword evidence="3" id="KW-0269">Exonuclease</keyword>
<dbReference type="CDD" id="cd06133">
    <property type="entry name" value="ERI-1_3'hExo_like"/>
    <property type="match status" value="1"/>
</dbReference>
<protein>
    <recommendedName>
        <fullName evidence="5">RRM domain-containing protein</fullName>
    </recommendedName>
</protein>
<evidence type="ECO:0000313" key="7">
    <source>
        <dbReference type="Proteomes" id="UP001058974"/>
    </source>
</evidence>
<dbReference type="InterPro" id="IPR012337">
    <property type="entry name" value="RNaseH-like_sf"/>
</dbReference>